<reference evidence="11" key="1">
    <citation type="journal article" date="2022" name="New Phytol.">
        <title>Evolutionary transition to the ectomycorrhizal habit in the genomes of a hyperdiverse lineage of mushroom-forming fungi.</title>
        <authorList>
            <person name="Looney B."/>
            <person name="Miyauchi S."/>
            <person name="Morin E."/>
            <person name="Drula E."/>
            <person name="Courty P.E."/>
            <person name="Kohler A."/>
            <person name="Kuo A."/>
            <person name="LaButti K."/>
            <person name="Pangilinan J."/>
            <person name="Lipzen A."/>
            <person name="Riley R."/>
            <person name="Andreopoulos W."/>
            <person name="He G."/>
            <person name="Johnson J."/>
            <person name="Nolan M."/>
            <person name="Tritt A."/>
            <person name="Barry K.W."/>
            <person name="Grigoriev I.V."/>
            <person name="Nagy L.G."/>
            <person name="Hibbett D."/>
            <person name="Henrissat B."/>
            <person name="Matheny P.B."/>
            <person name="Labbe J."/>
            <person name="Martin F.M."/>
        </authorList>
    </citation>
    <scope>NUCLEOTIDE SEQUENCE</scope>
    <source>
        <strain evidence="11">BPL690</strain>
    </source>
</reference>
<feature type="transmembrane region" description="Helical" evidence="10">
    <location>
        <begin position="20"/>
        <end position="42"/>
    </location>
</feature>
<evidence type="ECO:0000313" key="11">
    <source>
        <dbReference type="EMBL" id="KAI0301010.1"/>
    </source>
</evidence>
<dbReference type="GO" id="GO:0005789">
    <property type="term" value="C:endoplasmic reticulum membrane"/>
    <property type="evidence" value="ECO:0007669"/>
    <property type="project" value="UniProtKB-SubCell"/>
</dbReference>
<evidence type="ECO:0000256" key="2">
    <source>
        <dbReference type="ARBA" id="ARBA00004687"/>
    </source>
</evidence>
<evidence type="ECO:0000256" key="1">
    <source>
        <dbReference type="ARBA" id="ARBA00004389"/>
    </source>
</evidence>
<evidence type="ECO:0000256" key="6">
    <source>
        <dbReference type="ARBA" id="ARBA00022824"/>
    </source>
</evidence>
<comment type="caution">
    <text evidence="10">Lacks conserved residue(s) required for the propagation of feature annotation.</text>
</comment>
<dbReference type="EMBL" id="WTXG01000016">
    <property type="protein sequence ID" value="KAI0301010.1"/>
    <property type="molecule type" value="Genomic_DNA"/>
</dbReference>
<organism evidence="11 12">
    <name type="scientific">Multifurca ochricompacta</name>
    <dbReference type="NCBI Taxonomy" id="376703"/>
    <lineage>
        <taxon>Eukaryota</taxon>
        <taxon>Fungi</taxon>
        <taxon>Dikarya</taxon>
        <taxon>Basidiomycota</taxon>
        <taxon>Agaricomycotina</taxon>
        <taxon>Agaricomycetes</taxon>
        <taxon>Russulales</taxon>
        <taxon>Russulaceae</taxon>
        <taxon>Multifurca</taxon>
    </lineage>
</organism>
<dbReference type="AlphaFoldDB" id="A0AAD4QNK8"/>
<evidence type="ECO:0000256" key="5">
    <source>
        <dbReference type="ARBA" id="ARBA00022692"/>
    </source>
</evidence>
<keyword evidence="8 10" id="KW-0472">Membrane</keyword>
<name>A0AAD4QNK8_9AGAM</name>
<evidence type="ECO:0000256" key="4">
    <source>
        <dbReference type="ARBA" id="ARBA00022502"/>
    </source>
</evidence>
<comment type="function">
    <text evidence="10">Required for proper folding and/or the stability of a subset of proteins in the endoplasmic reticulum. Component of glycosylphosphatidylinositol-mannosyltransferase 1 which transfers the first of the 4 mannoses in the GPI-anchor precursors during GPI-anchor biosynthesis. Probably acts by stabilizing the mannosyltransferase GPI14.</text>
</comment>
<keyword evidence="5 10" id="KW-0812">Transmembrane</keyword>
<keyword evidence="7 10" id="KW-1133">Transmembrane helix</keyword>
<accession>A0AAD4QNK8</accession>
<keyword evidence="12" id="KW-1185">Reference proteome</keyword>
<evidence type="ECO:0000256" key="9">
    <source>
        <dbReference type="ARBA" id="ARBA00023180"/>
    </source>
</evidence>
<dbReference type="GO" id="GO:0006506">
    <property type="term" value="P:GPI anchor biosynthetic process"/>
    <property type="evidence" value="ECO:0007669"/>
    <property type="project" value="UniProtKB-KW"/>
</dbReference>
<proteinExistence type="inferred from homology"/>
<keyword evidence="6 10" id="KW-0256">Endoplasmic reticulum</keyword>
<evidence type="ECO:0000256" key="3">
    <source>
        <dbReference type="ARBA" id="ARBA00010345"/>
    </source>
</evidence>
<evidence type="ECO:0000313" key="12">
    <source>
        <dbReference type="Proteomes" id="UP001203297"/>
    </source>
</evidence>
<evidence type="ECO:0000256" key="10">
    <source>
        <dbReference type="RuleBase" id="RU366056"/>
    </source>
</evidence>
<dbReference type="InterPro" id="IPR013233">
    <property type="entry name" value="PIG-X/PBN1"/>
</dbReference>
<keyword evidence="9" id="KW-0325">Glycoprotein</keyword>
<comment type="pathway">
    <text evidence="2 10">Glycolipid biosynthesis; glycosylphosphatidylinositol-anchor biosynthesis.</text>
</comment>
<feature type="transmembrane region" description="Helical" evidence="10">
    <location>
        <begin position="116"/>
        <end position="135"/>
    </location>
</feature>
<gene>
    <name evidence="11" type="ORF">B0F90DRAFT_372578</name>
</gene>
<dbReference type="Proteomes" id="UP001203297">
    <property type="component" value="Unassembled WGS sequence"/>
</dbReference>
<protein>
    <recommendedName>
        <fullName evidence="10">Protein PBN1</fullName>
    </recommendedName>
</protein>
<dbReference type="Pfam" id="PF08320">
    <property type="entry name" value="PIG-X"/>
    <property type="match status" value="1"/>
</dbReference>
<comment type="similarity">
    <text evidence="3 10">Belongs to the PIGX family.</text>
</comment>
<comment type="caution">
    <text evidence="11">The sequence shown here is derived from an EMBL/GenBank/DDBJ whole genome shotgun (WGS) entry which is preliminary data.</text>
</comment>
<comment type="subcellular location">
    <subcellularLocation>
        <location evidence="1 10">Endoplasmic reticulum membrane</location>
        <topology evidence="1 10">Single-pass membrane protein</topology>
    </subcellularLocation>
</comment>
<evidence type="ECO:0000256" key="8">
    <source>
        <dbReference type="ARBA" id="ARBA00023136"/>
    </source>
</evidence>
<keyword evidence="4 10" id="KW-0337">GPI-anchor biosynthesis</keyword>
<evidence type="ECO:0000256" key="7">
    <source>
        <dbReference type="ARBA" id="ARBA00022989"/>
    </source>
</evidence>
<sequence>MKSYCHHLKRSGRARKIQRAAVAVKVKVCFSINILSFSMPFISPAARFSSNPLNVITDTRYVYVRTTVEQIPDTLHKVVELTPALNEKRSTLILISHVEPLKAQKLHVPVGDARDVALVENSTMVVILLAFLYLLRAILRGSQRVDDTISSRISISTEKKDS</sequence>